<dbReference type="AlphaFoldDB" id="A0A9X8QZM2"/>
<comment type="caution">
    <text evidence="2">The sequence shown here is derived from an EMBL/GenBank/DDBJ whole genome shotgun (WGS) entry which is preliminary data.</text>
</comment>
<dbReference type="EMBL" id="FRBK01000026">
    <property type="protein sequence ID" value="SHN24938.1"/>
    <property type="molecule type" value="Genomic_DNA"/>
</dbReference>
<proteinExistence type="predicted"/>
<evidence type="ECO:0000256" key="1">
    <source>
        <dbReference type="SAM" id="MobiDB-lite"/>
    </source>
</evidence>
<name>A0A9X8QZM2_9ACTN</name>
<sequence>MSFGLADSRRSKLMTAARDGEPFDEHTGLPASELRAIK</sequence>
<protein>
    <submittedName>
        <fullName evidence="2">Uncharacterized protein</fullName>
    </submittedName>
</protein>
<dbReference type="Proteomes" id="UP000184388">
    <property type="component" value="Unassembled WGS sequence"/>
</dbReference>
<organism evidence="2 3">
    <name type="scientific">Streptomyces yunnanensis</name>
    <dbReference type="NCBI Taxonomy" id="156453"/>
    <lineage>
        <taxon>Bacteria</taxon>
        <taxon>Bacillati</taxon>
        <taxon>Actinomycetota</taxon>
        <taxon>Actinomycetes</taxon>
        <taxon>Kitasatosporales</taxon>
        <taxon>Streptomycetaceae</taxon>
        <taxon>Streptomyces</taxon>
    </lineage>
</organism>
<reference evidence="3" key="1">
    <citation type="submission" date="2016-11" db="EMBL/GenBank/DDBJ databases">
        <authorList>
            <person name="Jaros S."/>
            <person name="Januszkiewicz K."/>
            <person name="Wedrychowicz H."/>
        </authorList>
    </citation>
    <scope>NUCLEOTIDE SEQUENCE [LARGE SCALE GENOMIC DNA]</scope>
    <source>
        <strain evidence="3">CGMCC 4.3555</strain>
    </source>
</reference>
<feature type="compositionally biased region" description="Basic and acidic residues" evidence="1">
    <location>
        <begin position="18"/>
        <end position="27"/>
    </location>
</feature>
<feature type="region of interest" description="Disordered" evidence="1">
    <location>
        <begin position="15"/>
        <end position="38"/>
    </location>
</feature>
<gene>
    <name evidence="2" type="ORF">SAMN05216268_126156</name>
</gene>
<accession>A0A9X8QZM2</accession>
<evidence type="ECO:0000313" key="3">
    <source>
        <dbReference type="Proteomes" id="UP000184388"/>
    </source>
</evidence>
<evidence type="ECO:0000313" key="2">
    <source>
        <dbReference type="EMBL" id="SHN24938.1"/>
    </source>
</evidence>